<evidence type="ECO:0000313" key="4">
    <source>
        <dbReference type="Proteomes" id="UP001203880"/>
    </source>
</evidence>
<keyword evidence="1" id="KW-0732">Signal</keyword>
<dbReference type="RefSeq" id="WP_249707307.1">
    <property type="nucleotide sequence ID" value="NZ_JAMFMB010000004.1"/>
</dbReference>
<feature type="chain" id="PRO_5045488269" description="Thiol:disulfide interchange protein DsbD N-terminal domain-containing protein" evidence="1">
    <location>
        <begin position="21"/>
        <end position="268"/>
    </location>
</feature>
<dbReference type="Proteomes" id="UP001203880">
    <property type="component" value="Unassembled WGS sequence"/>
</dbReference>
<accession>A0ABT0PYY7</accession>
<organism evidence="3 4">
    <name type="scientific">Ruegeria spongiae</name>
    <dbReference type="NCBI Taxonomy" id="2942209"/>
    <lineage>
        <taxon>Bacteria</taxon>
        <taxon>Pseudomonadati</taxon>
        <taxon>Pseudomonadota</taxon>
        <taxon>Alphaproteobacteria</taxon>
        <taxon>Rhodobacterales</taxon>
        <taxon>Roseobacteraceae</taxon>
        <taxon>Ruegeria</taxon>
    </lineage>
</organism>
<dbReference type="EMBL" id="JAMFMB010000004">
    <property type="protein sequence ID" value="MCL6282834.1"/>
    <property type="molecule type" value="Genomic_DNA"/>
</dbReference>
<evidence type="ECO:0000256" key="1">
    <source>
        <dbReference type="SAM" id="SignalP"/>
    </source>
</evidence>
<comment type="caution">
    <text evidence="3">The sequence shown here is derived from an EMBL/GenBank/DDBJ whole genome shotgun (WGS) entry which is preliminary data.</text>
</comment>
<evidence type="ECO:0000313" key="3">
    <source>
        <dbReference type="EMBL" id="MCL6282834.1"/>
    </source>
</evidence>
<sequence>MKHAFPLLLLTTLAATPALSQNMDDIVQLDVLDGGRTERGTYLGALRLTLADGWKTYWRAPGDAGIPPRFDWGASRNLGGIDITWPTPEIHDQNGLRSIGYTDQLVLPVEITPRNANKPVRLRGEMELGICKDVCIPSTLDFDHKLDAEAGRHPAIAAAFAQRPYSGKEAGVTSVTCRLQPTTQGVRIEAQITMPSAGGTEVAIFEPGDPAIWAAPAETRRQGNTLISTSEFVTSSNGPMALDRSEIRITVLGAKHSVDIQGCPAAPG</sequence>
<reference evidence="3" key="1">
    <citation type="submission" date="2022-05" db="EMBL/GenBank/DDBJ databases">
        <authorList>
            <person name="Park J.-S."/>
        </authorList>
    </citation>
    <scope>NUCLEOTIDE SEQUENCE</scope>
    <source>
        <strain evidence="3">2012CJ41-6</strain>
    </source>
</reference>
<dbReference type="Pfam" id="PF11412">
    <property type="entry name" value="DsbD_N"/>
    <property type="match status" value="1"/>
</dbReference>
<dbReference type="InterPro" id="IPR028250">
    <property type="entry name" value="DsbDN"/>
</dbReference>
<protein>
    <recommendedName>
        <fullName evidence="2">Thiol:disulfide interchange protein DsbD N-terminal domain-containing protein</fullName>
    </recommendedName>
</protein>
<gene>
    <name evidence="3" type="ORF">M3P21_04750</name>
</gene>
<name>A0ABT0PYY7_9RHOB</name>
<keyword evidence="4" id="KW-1185">Reference proteome</keyword>
<feature type="domain" description="Thiol:disulfide interchange protein DsbD N-terminal" evidence="2">
    <location>
        <begin position="44"/>
        <end position="139"/>
    </location>
</feature>
<evidence type="ECO:0000259" key="2">
    <source>
        <dbReference type="Pfam" id="PF11412"/>
    </source>
</evidence>
<feature type="signal peptide" evidence="1">
    <location>
        <begin position="1"/>
        <end position="20"/>
    </location>
</feature>
<proteinExistence type="predicted"/>